<sequence length="97" mass="11390">MATKTDEIIAALSRELQRSREVILEESLQALLERQLREVKAEILQIAGKYGIASAEEMEERYRAGTLDEAGTWQDFQRLDHLEYKRDRLNELLQELR</sequence>
<protein>
    <submittedName>
        <fullName evidence="1">Uncharacterized protein</fullName>
    </submittedName>
</protein>
<gene>
    <name evidence="1" type="ORF">A3F84_26355</name>
</gene>
<organism evidence="1 2">
    <name type="scientific">Handelsmanbacteria sp. (strain RIFCSPLOWO2_12_FULL_64_10)</name>
    <dbReference type="NCBI Taxonomy" id="1817868"/>
    <lineage>
        <taxon>Bacteria</taxon>
        <taxon>Candidatus Handelsmaniibacteriota</taxon>
    </lineage>
</organism>
<name>A0A1F6C8I0_HANXR</name>
<evidence type="ECO:0000313" key="1">
    <source>
        <dbReference type="EMBL" id="OGG45453.1"/>
    </source>
</evidence>
<dbReference type="Proteomes" id="UP000178606">
    <property type="component" value="Unassembled WGS sequence"/>
</dbReference>
<accession>A0A1F6C8I0</accession>
<reference evidence="1 2" key="1">
    <citation type="journal article" date="2016" name="Nat. Commun.">
        <title>Thousands of microbial genomes shed light on interconnected biogeochemical processes in an aquifer system.</title>
        <authorList>
            <person name="Anantharaman K."/>
            <person name="Brown C.T."/>
            <person name="Hug L.A."/>
            <person name="Sharon I."/>
            <person name="Castelle C.J."/>
            <person name="Probst A.J."/>
            <person name="Thomas B.C."/>
            <person name="Singh A."/>
            <person name="Wilkins M.J."/>
            <person name="Karaoz U."/>
            <person name="Brodie E.L."/>
            <person name="Williams K.H."/>
            <person name="Hubbard S.S."/>
            <person name="Banfield J.F."/>
        </authorList>
    </citation>
    <scope>NUCLEOTIDE SEQUENCE [LARGE SCALE GENOMIC DNA]</scope>
    <source>
        <strain evidence="2">RIFCSPLOWO2_12_FULL_64_10</strain>
    </source>
</reference>
<evidence type="ECO:0000313" key="2">
    <source>
        <dbReference type="Proteomes" id="UP000178606"/>
    </source>
</evidence>
<dbReference type="AlphaFoldDB" id="A0A1F6C8I0"/>
<dbReference type="EMBL" id="MFKF01000375">
    <property type="protein sequence ID" value="OGG45453.1"/>
    <property type="molecule type" value="Genomic_DNA"/>
</dbReference>
<comment type="caution">
    <text evidence="1">The sequence shown here is derived from an EMBL/GenBank/DDBJ whole genome shotgun (WGS) entry which is preliminary data.</text>
</comment>
<proteinExistence type="predicted"/>